<organism evidence="2 3">
    <name type="scientific">Methanocaldococcus villosus KIN24-T80</name>
    <dbReference type="NCBI Taxonomy" id="1069083"/>
    <lineage>
        <taxon>Archaea</taxon>
        <taxon>Methanobacteriati</taxon>
        <taxon>Methanobacteriota</taxon>
        <taxon>Methanomada group</taxon>
        <taxon>Methanococci</taxon>
        <taxon>Methanococcales</taxon>
        <taxon>Methanocaldococcaceae</taxon>
        <taxon>Methanocaldococcus</taxon>
    </lineage>
</organism>
<protein>
    <submittedName>
        <fullName evidence="2">Uncharacterized protein</fullName>
    </submittedName>
</protein>
<evidence type="ECO:0000256" key="1">
    <source>
        <dbReference type="SAM" id="Phobius"/>
    </source>
</evidence>
<name>N6VXD2_9EURY</name>
<evidence type="ECO:0000313" key="2">
    <source>
        <dbReference type="EMBL" id="ENN95782.1"/>
    </source>
</evidence>
<evidence type="ECO:0000313" key="3">
    <source>
        <dbReference type="Proteomes" id="UP000053695"/>
    </source>
</evidence>
<accession>N6VXD2</accession>
<feature type="transmembrane region" description="Helical" evidence="1">
    <location>
        <begin position="21"/>
        <end position="44"/>
    </location>
</feature>
<keyword evidence="1" id="KW-0812">Transmembrane</keyword>
<dbReference type="STRING" id="1069083.GCA_000371805_00565"/>
<dbReference type="InterPro" id="IPR007509">
    <property type="entry name" value="DUF515"/>
</dbReference>
<keyword evidence="1" id="KW-1133">Transmembrane helix</keyword>
<gene>
    <name evidence="2" type="ORF">J422_05968</name>
</gene>
<dbReference type="OrthoDB" id="65991at2157"/>
<dbReference type="AlphaFoldDB" id="N6VXD2"/>
<dbReference type="Pfam" id="PF04415">
    <property type="entry name" value="DUF515"/>
    <property type="match status" value="1"/>
</dbReference>
<proteinExistence type="predicted"/>
<dbReference type="PATRIC" id="fig|1069083.5.peg.1162"/>
<keyword evidence="3" id="KW-1185">Reference proteome</keyword>
<comment type="caution">
    <text evidence="2">The sequence shown here is derived from an EMBL/GenBank/DDBJ whole genome shotgun (WGS) entry which is preliminary data.</text>
</comment>
<dbReference type="EMBL" id="APMM01000047">
    <property type="protein sequence ID" value="ENN95782.1"/>
    <property type="molecule type" value="Genomic_DNA"/>
</dbReference>
<sequence length="384" mass="44038">MVDPDKIKKLKERSKKSIKSANITHYLLIIIIVIFGVFTVYIVYSNMASQKEKTVPVEIGINLEKQKTSAINSLNQMFSKYPDDPMLGVYRNEILSATSPNEIKDVLNRAAEYIKLKEYKENIKNQIKNICGDFYYQSKYALKMVGEIDKAKTIDEISNIYNKYYPYLYNEIRDFYVNKYITEYSQAQYLRVISDGNERLYSYIEFVDFIKNLDLESLKKLKVYEVKMVYIILPILAKNCGDIPKPGSKVIIYKLSGKNSSKITEGIITKGYIIVPDISYSESSSKSVSLNDNGETESASETKSVTYSLKGINFILHSAVIGKLNYYEVLQKLKNYGYRLNEIEDKTGIFDDKLVYLLELKVPSDKVNNLLGLSDKEVAIAKIK</sequence>
<dbReference type="Proteomes" id="UP000053695">
    <property type="component" value="Unassembled WGS sequence"/>
</dbReference>
<reference evidence="2 3" key="1">
    <citation type="journal article" date="2013" name="Genome Announc.">
        <title>Draft Genome Sequence of a Highly Flagellated, Fast-Swimming Archaeon, Methanocaldococcus villosus Strain KIN24-T80 (DSM 22612).</title>
        <authorList>
            <person name="Thennarasu S."/>
            <person name="Polireddy D."/>
            <person name="Antony A."/>
            <person name="Yada M.R."/>
            <person name="Algarawi S."/>
            <person name="Sivakumar N."/>
        </authorList>
    </citation>
    <scope>NUCLEOTIDE SEQUENCE [LARGE SCALE GENOMIC DNA]</scope>
    <source>
        <strain evidence="2 3">KIN24-T80</strain>
    </source>
</reference>
<keyword evidence="1" id="KW-0472">Membrane</keyword>
<dbReference type="RefSeq" id="WP_004593045.1">
    <property type="nucleotide sequence ID" value="NZ_APMM01000047.1"/>
</dbReference>